<keyword evidence="1" id="KW-0472">Membrane</keyword>
<proteinExistence type="predicted"/>
<evidence type="ECO:0000256" key="1">
    <source>
        <dbReference type="SAM" id="Phobius"/>
    </source>
</evidence>
<dbReference type="Pfam" id="PF02325">
    <property type="entry name" value="CCB3_YggT"/>
    <property type="match status" value="1"/>
</dbReference>
<sequence length="99" mass="10944">MSAVFGLLAFLVLIFFLALIGRLVLDWVQMLAREWRPRGPVLVLAEGVYTVTDPPLKALRRLIPPLRLGAIQLDLAFIVLFLLSSILLSTFQGLAASAR</sequence>
<dbReference type="Proteomes" id="UP001589748">
    <property type="component" value="Unassembled WGS sequence"/>
</dbReference>
<reference evidence="2 3" key="1">
    <citation type="submission" date="2024-09" db="EMBL/GenBank/DDBJ databases">
        <authorList>
            <person name="Sun Q."/>
            <person name="Mori K."/>
        </authorList>
    </citation>
    <scope>NUCLEOTIDE SEQUENCE [LARGE SCALE GENOMIC DNA]</scope>
    <source>
        <strain evidence="2 3">TISTR 1856</strain>
    </source>
</reference>
<protein>
    <submittedName>
        <fullName evidence="2">YggT family protein</fullName>
    </submittedName>
</protein>
<gene>
    <name evidence="2" type="ORF">ACFFVI_18215</name>
</gene>
<dbReference type="InterPro" id="IPR003425">
    <property type="entry name" value="CCB3/YggT"/>
</dbReference>
<name>A0ABV5LXS8_9ACTN</name>
<evidence type="ECO:0000313" key="2">
    <source>
        <dbReference type="EMBL" id="MFB9378898.1"/>
    </source>
</evidence>
<accession>A0ABV5LXS8</accession>
<keyword evidence="1" id="KW-0812">Transmembrane</keyword>
<organism evidence="2 3">
    <name type="scientific">Kineococcus gynurae</name>
    <dbReference type="NCBI Taxonomy" id="452979"/>
    <lineage>
        <taxon>Bacteria</taxon>
        <taxon>Bacillati</taxon>
        <taxon>Actinomycetota</taxon>
        <taxon>Actinomycetes</taxon>
        <taxon>Kineosporiales</taxon>
        <taxon>Kineosporiaceae</taxon>
        <taxon>Kineococcus</taxon>
    </lineage>
</organism>
<evidence type="ECO:0000313" key="3">
    <source>
        <dbReference type="Proteomes" id="UP001589748"/>
    </source>
</evidence>
<feature type="transmembrane region" description="Helical" evidence="1">
    <location>
        <begin position="75"/>
        <end position="96"/>
    </location>
</feature>
<comment type="caution">
    <text evidence="2">The sequence shown here is derived from an EMBL/GenBank/DDBJ whole genome shotgun (WGS) entry which is preliminary data.</text>
</comment>
<dbReference type="RefSeq" id="WP_380136549.1">
    <property type="nucleotide sequence ID" value="NZ_JBHLUI010000007.1"/>
</dbReference>
<dbReference type="EMBL" id="JBHMDM010000013">
    <property type="protein sequence ID" value="MFB9378898.1"/>
    <property type="molecule type" value="Genomic_DNA"/>
</dbReference>
<keyword evidence="3" id="KW-1185">Reference proteome</keyword>
<keyword evidence="1" id="KW-1133">Transmembrane helix</keyword>